<dbReference type="NCBIfam" id="TIGR02085">
    <property type="entry name" value="meth_trns_rumB"/>
    <property type="match status" value="1"/>
</dbReference>
<evidence type="ECO:0000313" key="14">
    <source>
        <dbReference type="Proteomes" id="UP001304071"/>
    </source>
</evidence>
<evidence type="ECO:0000256" key="7">
    <source>
        <dbReference type="ARBA" id="ARBA00023004"/>
    </source>
</evidence>
<dbReference type="PROSITE" id="PS01230">
    <property type="entry name" value="TRMA_1"/>
    <property type="match status" value="1"/>
</dbReference>
<dbReference type="Proteomes" id="UP001304071">
    <property type="component" value="Chromosome 2"/>
</dbReference>
<dbReference type="NCBIfam" id="TIGR00479">
    <property type="entry name" value="rumA"/>
    <property type="match status" value="1"/>
</dbReference>
<dbReference type="GO" id="GO:0032259">
    <property type="term" value="P:methylation"/>
    <property type="evidence" value="ECO:0007669"/>
    <property type="project" value="UniProtKB-KW"/>
</dbReference>
<evidence type="ECO:0000313" key="13">
    <source>
        <dbReference type="EMBL" id="WPC76944.1"/>
    </source>
</evidence>
<proteinExistence type="inferred from homology"/>
<evidence type="ECO:0000256" key="8">
    <source>
        <dbReference type="ARBA" id="ARBA00023014"/>
    </source>
</evidence>
<evidence type="ECO:0000256" key="6">
    <source>
        <dbReference type="ARBA" id="ARBA00022723"/>
    </source>
</evidence>
<organism evidence="13 14">
    <name type="scientific">Vibrio porteresiae DSM 19223</name>
    <dbReference type="NCBI Taxonomy" id="1123496"/>
    <lineage>
        <taxon>Bacteria</taxon>
        <taxon>Pseudomonadati</taxon>
        <taxon>Pseudomonadota</taxon>
        <taxon>Gammaproteobacteria</taxon>
        <taxon>Vibrionales</taxon>
        <taxon>Vibrionaceae</taxon>
        <taxon>Vibrio</taxon>
    </lineage>
</organism>
<keyword evidence="14" id="KW-1185">Reference proteome</keyword>
<dbReference type="InterPro" id="IPR029063">
    <property type="entry name" value="SAM-dependent_MTases_sf"/>
</dbReference>
<dbReference type="Gene3D" id="3.40.50.150">
    <property type="entry name" value="Vaccinia Virus protein VP39"/>
    <property type="match status" value="1"/>
</dbReference>
<evidence type="ECO:0000256" key="1">
    <source>
        <dbReference type="ARBA" id="ARBA00022485"/>
    </source>
</evidence>
<dbReference type="InterPro" id="IPR030390">
    <property type="entry name" value="MeTrfase_TrmA_AS"/>
</dbReference>
<reference evidence="13 14" key="1">
    <citation type="submission" date="2023-11" db="EMBL/GenBank/DDBJ databases">
        <title>Plant-associative lifestyle of Vibrio porteresiae and its evolutionary dynamics.</title>
        <authorList>
            <person name="Rameshkumar N."/>
            <person name="Kirti K."/>
        </authorList>
    </citation>
    <scope>NUCLEOTIDE SEQUENCE [LARGE SCALE GENOMIC DNA]</scope>
    <source>
        <strain evidence="13 14">MSSRF30</strain>
    </source>
</reference>
<dbReference type="HAMAP" id="MF_01012">
    <property type="entry name" value="23SrRNA_methyltr_RlmC"/>
    <property type="match status" value="1"/>
</dbReference>
<dbReference type="SUPFAM" id="SSF53335">
    <property type="entry name" value="S-adenosyl-L-methionine-dependent methyltransferases"/>
    <property type="match status" value="1"/>
</dbReference>
<evidence type="ECO:0000256" key="3">
    <source>
        <dbReference type="ARBA" id="ARBA00022603"/>
    </source>
</evidence>
<keyword evidence="1 9" id="KW-0004">4Fe-4S</keyword>
<keyword evidence="7 9" id="KW-0408">Iron</keyword>
<feature type="binding site" evidence="9 11">
    <location>
        <position position="276"/>
    </location>
    <ligand>
        <name>S-adenosyl-L-methionine</name>
        <dbReference type="ChEBI" id="CHEBI:59789"/>
    </ligand>
</feature>
<feature type="active site" description="Nucleophile" evidence="9 11">
    <location>
        <position position="348"/>
    </location>
</feature>
<dbReference type="GO" id="GO:0008168">
    <property type="term" value="F:methyltransferase activity"/>
    <property type="evidence" value="ECO:0007669"/>
    <property type="project" value="UniProtKB-KW"/>
</dbReference>
<dbReference type="EC" id="2.1.1.189" evidence="9 10"/>
<dbReference type="InterPro" id="IPR010280">
    <property type="entry name" value="U5_MeTrfase_fam"/>
</dbReference>
<evidence type="ECO:0000256" key="12">
    <source>
        <dbReference type="PROSITE-ProRule" id="PRU10015"/>
    </source>
</evidence>
<feature type="binding site" evidence="9 11">
    <location>
        <position position="226"/>
    </location>
    <ligand>
        <name>S-adenosyl-L-methionine</name>
        <dbReference type="ChEBI" id="CHEBI:59789"/>
    </ligand>
</feature>
<feature type="binding site" evidence="9 11">
    <location>
        <position position="255"/>
    </location>
    <ligand>
        <name>S-adenosyl-L-methionine</name>
        <dbReference type="ChEBI" id="CHEBI:59789"/>
    </ligand>
</feature>
<comment type="catalytic activity">
    <reaction evidence="9">
        <text>uridine(747) in 23S rRNA + S-adenosyl-L-methionine = 5-methyluridine(747) in 23S rRNA + S-adenosyl-L-homocysteine + H(+)</text>
        <dbReference type="Rhea" id="RHEA:42628"/>
        <dbReference type="Rhea" id="RHEA-COMP:10154"/>
        <dbReference type="Rhea" id="RHEA-COMP:10155"/>
        <dbReference type="ChEBI" id="CHEBI:15378"/>
        <dbReference type="ChEBI" id="CHEBI:57856"/>
        <dbReference type="ChEBI" id="CHEBI:59789"/>
        <dbReference type="ChEBI" id="CHEBI:65315"/>
        <dbReference type="ChEBI" id="CHEBI:74447"/>
        <dbReference type="EC" id="2.1.1.189"/>
    </reaction>
</comment>
<dbReference type="InterPro" id="IPR030391">
    <property type="entry name" value="MeTrfase_TrmA_CS"/>
</dbReference>
<feature type="binding site" evidence="9">
    <location>
        <position position="11"/>
    </location>
    <ligand>
        <name>[4Fe-4S] cluster</name>
        <dbReference type="ChEBI" id="CHEBI:49883"/>
    </ligand>
</feature>
<evidence type="ECO:0000256" key="5">
    <source>
        <dbReference type="ARBA" id="ARBA00022691"/>
    </source>
</evidence>
<feature type="active site" evidence="12">
    <location>
        <position position="348"/>
    </location>
</feature>
<protein>
    <recommendedName>
        <fullName evidence="9 10">23S rRNA (uracil(747)-C(5))-methyltransferase RlmC</fullName>
        <ecNumber evidence="9 10">2.1.1.189</ecNumber>
    </recommendedName>
    <alternativeName>
        <fullName evidence="9">23S rRNA(m5U747)-methyltransferase</fullName>
    </alternativeName>
</protein>
<keyword evidence="3 9" id="KW-0489">Methyltransferase</keyword>
<feature type="binding site" evidence="9">
    <location>
        <position position="3"/>
    </location>
    <ligand>
        <name>[4Fe-4S] cluster</name>
        <dbReference type="ChEBI" id="CHEBI:49883"/>
    </ligand>
</feature>
<dbReference type="Gene3D" id="2.40.50.1070">
    <property type="match status" value="1"/>
</dbReference>
<comment type="function">
    <text evidence="9">Catalyzes the formation of 5-methyl-uridine at position 747 (m5U747) in 23S rRNA.</text>
</comment>
<comment type="similarity">
    <text evidence="9">Belongs to the class I-like SAM-binding methyltransferase superfamily. RNA M5U methyltransferase family. RlmC subfamily.</text>
</comment>
<sequence length="390" mass="44115">MHCEHFIQKRCSSCHHCMTDYAEQVERKDQQLKIQFSSWAHLDTDKGNDNESSSITWLKPVASADSAFRNKAKMVVSGAAHQPILGLPATQGKEALSLVDCPLYPKPMQEILIYLQDWIRRAGIPPYNVAKKKGELKFLLLTQAQKPEQYMLRFVLRSTQALPRIENNLAELQARFPNIQVISANIQPVHMARLEGDEEIFLTEKQSITETFNDVPLVIRPKSFFQTNPQVAEQLYATAREWVREIKPNHMWDLFCGVGGFALHCASPDTSVTGIEIEPEAIASAQYSANQMGLTNLSFAALDSAQYSQGQEQAPQVVLVNPPRRGLGKALTDRLEALAPPYIIYSSCNPDTMKEDIQGMSHYRLERMKWFDMFPHTDHVEAMGLLVRKS</sequence>
<evidence type="ECO:0000256" key="4">
    <source>
        <dbReference type="ARBA" id="ARBA00022679"/>
    </source>
</evidence>
<dbReference type="PANTHER" id="PTHR11061:SF30">
    <property type="entry name" value="TRNA (URACIL(54)-C(5))-METHYLTRANSFERASE"/>
    <property type="match status" value="1"/>
</dbReference>
<dbReference type="Pfam" id="PF05958">
    <property type="entry name" value="tRNA_U5-meth_tr"/>
    <property type="match status" value="1"/>
</dbReference>
<evidence type="ECO:0000256" key="10">
    <source>
        <dbReference type="NCBIfam" id="TIGR02085"/>
    </source>
</evidence>
<keyword evidence="5 9" id="KW-0949">S-adenosyl-L-methionine</keyword>
<feature type="binding site" evidence="9 11">
    <location>
        <position position="321"/>
    </location>
    <ligand>
        <name>S-adenosyl-L-methionine</name>
        <dbReference type="ChEBI" id="CHEBI:59789"/>
    </ligand>
</feature>
<evidence type="ECO:0000256" key="2">
    <source>
        <dbReference type="ARBA" id="ARBA00022552"/>
    </source>
</evidence>
<dbReference type="PROSITE" id="PS01231">
    <property type="entry name" value="TRMA_2"/>
    <property type="match status" value="1"/>
</dbReference>
<dbReference type="PANTHER" id="PTHR11061">
    <property type="entry name" value="RNA M5U METHYLTRANSFERASE"/>
    <property type="match status" value="1"/>
</dbReference>
<name>A0ABZ0QKA4_9VIBR</name>
<dbReference type="InterPro" id="IPR011825">
    <property type="entry name" value="23SrRNA_MeTrfase_RlmC"/>
</dbReference>
<feature type="binding site" evidence="9">
    <location>
        <position position="14"/>
    </location>
    <ligand>
        <name>[4Fe-4S] cluster</name>
        <dbReference type="ChEBI" id="CHEBI:49883"/>
    </ligand>
</feature>
<dbReference type="CDD" id="cd02440">
    <property type="entry name" value="AdoMet_MTases"/>
    <property type="match status" value="1"/>
</dbReference>
<evidence type="ECO:0000256" key="9">
    <source>
        <dbReference type="HAMAP-Rule" id="MF_01012"/>
    </source>
</evidence>
<feature type="binding site" evidence="9">
    <location>
        <position position="101"/>
    </location>
    <ligand>
        <name>[4Fe-4S] cluster</name>
        <dbReference type="ChEBI" id="CHEBI:49883"/>
    </ligand>
</feature>
<evidence type="ECO:0000256" key="11">
    <source>
        <dbReference type="PROSITE-ProRule" id="PRU01024"/>
    </source>
</evidence>
<dbReference type="RefSeq" id="WP_261897950.1">
    <property type="nucleotide sequence ID" value="NZ_AP024896.1"/>
</dbReference>
<keyword evidence="2 9" id="KW-0698">rRNA processing</keyword>
<dbReference type="PROSITE" id="PS51687">
    <property type="entry name" value="SAM_MT_RNA_M5U"/>
    <property type="match status" value="1"/>
</dbReference>
<keyword evidence="6 9" id="KW-0479">Metal-binding</keyword>
<dbReference type="EMBL" id="CP138204">
    <property type="protein sequence ID" value="WPC76944.1"/>
    <property type="molecule type" value="Genomic_DNA"/>
</dbReference>
<accession>A0ABZ0QKA4</accession>
<keyword evidence="4 9" id="KW-0808">Transferase</keyword>
<keyword evidence="8 9" id="KW-0411">Iron-sulfur</keyword>
<gene>
    <name evidence="9 13" type="primary">rlmC</name>
    <name evidence="13" type="ORF">R8Z52_20870</name>
</gene>